<comment type="caution">
    <text evidence="1">The sequence shown here is derived from an EMBL/GenBank/DDBJ whole genome shotgun (WGS) entry which is preliminary data.</text>
</comment>
<dbReference type="EMBL" id="BKCJ011803309">
    <property type="protein sequence ID" value="GFD54207.1"/>
    <property type="molecule type" value="Genomic_DNA"/>
</dbReference>
<evidence type="ECO:0000313" key="1">
    <source>
        <dbReference type="EMBL" id="GFD54207.1"/>
    </source>
</evidence>
<sequence length="57" mass="6108">REEGRVRVVLLMVAVRGINVFVEEVGEEGRRGGHVGCKVLKRGGCLAESAAEDEDAV</sequence>
<feature type="non-terminal residue" evidence="1">
    <location>
        <position position="1"/>
    </location>
</feature>
<name>A0A699X3A3_TANCI</name>
<reference evidence="1" key="1">
    <citation type="journal article" date="2019" name="Sci. Rep.">
        <title>Draft genome of Tanacetum cinerariifolium, the natural source of mosquito coil.</title>
        <authorList>
            <person name="Yamashiro T."/>
            <person name="Shiraishi A."/>
            <person name="Satake H."/>
            <person name="Nakayama K."/>
        </authorList>
    </citation>
    <scope>NUCLEOTIDE SEQUENCE</scope>
</reference>
<proteinExistence type="predicted"/>
<organism evidence="1">
    <name type="scientific">Tanacetum cinerariifolium</name>
    <name type="common">Dalmatian daisy</name>
    <name type="synonym">Chrysanthemum cinerariifolium</name>
    <dbReference type="NCBI Taxonomy" id="118510"/>
    <lineage>
        <taxon>Eukaryota</taxon>
        <taxon>Viridiplantae</taxon>
        <taxon>Streptophyta</taxon>
        <taxon>Embryophyta</taxon>
        <taxon>Tracheophyta</taxon>
        <taxon>Spermatophyta</taxon>
        <taxon>Magnoliopsida</taxon>
        <taxon>eudicotyledons</taxon>
        <taxon>Gunneridae</taxon>
        <taxon>Pentapetalae</taxon>
        <taxon>asterids</taxon>
        <taxon>campanulids</taxon>
        <taxon>Asterales</taxon>
        <taxon>Asteraceae</taxon>
        <taxon>Asteroideae</taxon>
        <taxon>Anthemideae</taxon>
        <taxon>Anthemidinae</taxon>
        <taxon>Tanacetum</taxon>
    </lineage>
</organism>
<accession>A0A699X3A3</accession>
<dbReference type="AlphaFoldDB" id="A0A699X3A3"/>
<protein>
    <submittedName>
        <fullName evidence="1">Uncharacterized protein</fullName>
    </submittedName>
</protein>
<gene>
    <name evidence="1" type="ORF">Tci_926176</name>
</gene>